<keyword evidence="1" id="KW-0328">Glycosyltransferase</keyword>
<dbReference type="CDD" id="cd03789">
    <property type="entry name" value="GT9_LPS_heptosyltransferase"/>
    <property type="match status" value="1"/>
</dbReference>
<proteinExistence type="predicted"/>
<reference evidence="3" key="1">
    <citation type="submission" date="2016-10" db="EMBL/GenBank/DDBJ databases">
        <title>Sequence of Gallionella enrichment culture.</title>
        <authorList>
            <person name="Poehlein A."/>
            <person name="Muehling M."/>
            <person name="Daniel R."/>
        </authorList>
    </citation>
    <scope>NUCLEOTIDE SEQUENCE</scope>
</reference>
<dbReference type="EMBL" id="MLJW01000014">
    <property type="protein sequence ID" value="OIR13473.1"/>
    <property type="molecule type" value="Genomic_DNA"/>
</dbReference>
<dbReference type="EC" id="2.-.-.-" evidence="3"/>
<evidence type="ECO:0000256" key="1">
    <source>
        <dbReference type="ARBA" id="ARBA00022676"/>
    </source>
</evidence>
<dbReference type="AlphaFoldDB" id="A0A1J5SY52"/>
<dbReference type="InterPro" id="IPR051199">
    <property type="entry name" value="LPS_LOS_Heptosyltrfase"/>
</dbReference>
<dbReference type="Gene3D" id="3.40.50.2000">
    <property type="entry name" value="Glycogen Phosphorylase B"/>
    <property type="match status" value="2"/>
</dbReference>
<sequence>MPRVLIINPSSLVEIVHGLQVATSMKAQWSKSKDPLVIDWVVRDIYSPLVSACEAVDATFVFKRFGSTLDFLKLVREMRKTKYDFLFDFQGLLRTGLMTWQAHAKRKVGRANAREGASTFYDEKVPLPPMGRRSHKLEVLLQFCTVLGLEPVLAGDLHFREVEKLRLSFIEGRRGVKPVVMFPNARRVEKNWSGYKQLTRLILDADKTRRVIWAGNAYIPDKGSFPGERFLNLTGKTSLLTLPALVKRADWVIANDSGPMHLAAAFNVKTLGIFGPSDPRIWGPYPPGSPHNHVVQAPVGNLQLLQAKEVFQRFQQYELGE</sequence>
<dbReference type="InterPro" id="IPR002201">
    <property type="entry name" value="Glyco_trans_9"/>
</dbReference>
<dbReference type="GO" id="GO:0008713">
    <property type="term" value="F:ADP-heptose-lipopolysaccharide heptosyltransferase activity"/>
    <property type="evidence" value="ECO:0007669"/>
    <property type="project" value="TreeGrafter"/>
</dbReference>
<evidence type="ECO:0000313" key="3">
    <source>
        <dbReference type="EMBL" id="OIR13473.1"/>
    </source>
</evidence>
<organism evidence="3">
    <name type="scientific">mine drainage metagenome</name>
    <dbReference type="NCBI Taxonomy" id="410659"/>
    <lineage>
        <taxon>unclassified sequences</taxon>
        <taxon>metagenomes</taxon>
        <taxon>ecological metagenomes</taxon>
    </lineage>
</organism>
<comment type="caution">
    <text evidence="3">The sequence shown here is derived from an EMBL/GenBank/DDBJ whole genome shotgun (WGS) entry which is preliminary data.</text>
</comment>
<keyword evidence="2 3" id="KW-0808">Transferase</keyword>
<dbReference type="GO" id="GO:0005829">
    <property type="term" value="C:cytosol"/>
    <property type="evidence" value="ECO:0007669"/>
    <property type="project" value="TreeGrafter"/>
</dbReference>
<evidence type="ECO:0000256" key="2">
    <source>
        <dbReference type="ARBA" id="ARBA00022679"/>
    </source>
</evidence>
<name>A0A1J5SY52_9ZZZZ</name>
<dbReference type="GO" id="GO:0009244">
    <property type="term" value="P:lipopolysaccharide core region biosynthetic process"/>
    <property type="evidence" value="ECO:0007669"/>
    <property type="project" value="TreeGrafter"/>
</dbReference>
<dbReference type="PANTHER" id="PTHR30160:SF1">
    <property type="entry name" value="LIPOPOLYSACCHARIDE 1,2-N-ACETYLGLUCOSAMINETRANSFERASE-RELATED"/>
    <property type="match status" value="1"/>
</dbReference>
<protein>
    <submittedName>
        <fullName evidence="3">Lipopolysaccharide heptosyltransferase 1</fullName>
        <ecNumber evidence="3">2.-.-.-</ecNumber>
    </submittedName>
</protein>
<dbReference type="Pfam" id="PF01075">
    <property type="entry name" value="Glyco_transf_9"/>
    <property type="match status" value="1"/>
</dbReference>
<gene>
    <name evidence="3" type="primary">rfaC_1</name>
    <name evidence="3" type="ORF">GALL_52890</name>
</gene>
<dbReference type="SUPFAM" id="SSF53756">
    <property type="entry name" value="UDP-Glycosyltransferase/glycogen phosphorylase"/>
    <property type="match status" value="1"/>
</dbReference>
<dbReference type="PANTHER" id="PTHR30160">
    <property type="entry name" value="TETRAACYLDISACCHARIDE 4'-KINASE-RELATED"/>
    <property type="match status" value="1"/>
</dbReference>
<accession>A0A1J5SY52</accession>